<gene>
    <name evidence="1" type="ORF">C731_3185</name>
</gene>
<keyword evidence="2" id="KW-1185">Reference proteome</keyword>
<dbReference type="PATRIC" id="fig|1122247.3.peg.3054"/>
<dbReference type="Proteomes" id="UP000006265">
    <property type="component" value="Unassembled WGS sequence"/>
</dbReference>
<name>K5BF47_MYCHD</name>
<sequence length="55" mass="6181">MAYVSDETLDDVRRELDRFKVDRDHSNGLYAAAILVGAVETLLDEAQPDDRSTAR</sequence>
<accession>K5BF47</accession>
<evidence type="ECO:0000313" key="2">
    <source>
        <dbReference type="Proteomes" id="UP000006265"/>
    </source>
</evidence>
<evidence type="ECO:0000313" key="1">
    <source>
        <dbReference type="EMBL" id="EKF22826.1"/>
    </source>
</evidence>
<proteinExistence type="predicted"/>
<reference evidence="1 2" key="1">
    <citation type="journal article" date="2012" name="J. Bacteriol.">
        <title>Genome sequence of Mycobacterium hassiacum DSM 44199, a rare source of heat-stable mycobacterial proteins.</title>
        <authorList>
            <person name="Tiago I."/>
            <person name="Maranha A."/>
            <person name="Mendes V."/>
            <person name="Alarico S."/>
            <person name="Moynihan P.J."/>
            <person name="Clarke A.J."/>
            <person name="Macedo-Ribeiro S."/>
            <person name="Pereira P.J."/>
            <person name="Empadinhas N."/>
        </authorList>
    </citation>
    <scope>NUCLEOTIDE SEQUENCE [LARGE SCALE GENOMIC DNA]</scope>
    <source>
        <strain evidence="2">DSM 44199 / CIP 105218 / JCM 12690 / 3849</strain>
    </source>
</reference>
<dbReference type="EMBL" id="AMRA01000092">
    <property type="protein sequence ID" value="EKF22826.1"/>
    <property type="molecule type" value="Genomic_DNA"/>
</dbReference>
<dbReference type="RefSeq" id="WP_005629257.1">
    <property type="nucleotide sequence ID" value="NZ_AMRA01000092.1"/>
</dbReference>
<dbReference type="eggNOG" id="ENOG5031THT">
    <property type="taxonomic scope" value="Bacteria"/>
</dbReference>
<comment type="caution">
    <text evidence="1">The sequence shown here is derived from an EMBL/GenBank/DDBJ whole genome shotgun (WGS) entry which is preliminary data.</text>
</comment>
<dbReference type="STRING" id="1122247.GCA_000379865_00547"/>
<organism evidence="1 2">
    <name type="scientific">Mycolicibacterium hassiacum (strain DSM 44199 / CIP 105218 / JCM 12690 / 3849)</name>
    <name type="common">Mycobacterium hassiacum</name>
    <dbReference type="NCBI Taxonomy" id="1122247"/>
    <lineage>
        <taxon>Bacteria</taxon>
        <taxon>Bacillati</taxon>
        <taxon>Actinomycetota</taxon>
        <taxon>Actinomycetes</taxon>
        <taxon>Mycobacteriales</taxon>
        <taxon>Mycobacteriaceae</taxon>
        <taxon>Mycolicibacterium</taxon>
    </lineage>
</organism>
<protein>
    <submittedName>
        <fullName evidence="1">Uncharacterized protein</fullName>
    </submittedName>
</protein>
<dbReference type="AlphaFoldDB" id="K5BF47"/>